<dbReference type="SUPFAM" id="SSF52540">
    <property type="entry name" value="P-loop containing nucleoside triphosphate hydrolases"/>
    <property type="match status" value="1"/>
</dbReference>
<name>A0A921NDM8_9BACL</name>
<dbReference type="InterPro" id="IPR011704">
    <property type="entry name" value="ATPase_dyneun-rel_AAA"/>
</dbReference>
<sequence length="870" mass="99260">MQMYNDLPAEKKQQLKDEKFILWLVSEIPEPALAQIISLLDDKVKGKNPTKIPRKFYENHLKRLTERFLQSVIPLPSVILPLLATLPKEEKQALHTAMDSHQLPKETLTTLFTTTKKKEIPYSQQALLYVTNNYFDEAYELYTEHYKEEPPTPVVIKERKVPAKKDARNHEAERKNWQKQTAILKQTSEREQKKLTAQLAQLQTNYTQAQQKIAQLETTVTEQQQEMAIQHKQVQQLEKTLTIKEEVVQEPKSVAVREPKAVMLGYIEAYDPYHHENAIFINGSGELQFMIRPLSTPYAGFPLEEIETFTSWATDLAATTSFKDAGGTEEERCAHLSSFIEDKLLIFTAYKRNDANKKVHWVARNIQVISRHATFTPSDHYHMLPVFTEKITGASHIHALLKKLQARDFIGRIEHIATEPEDTPPILLYRTEANYYFVGRFTGHHYAYGGFKFDVTATTPLYYGEVPNALLTTCYAYRDVLFMEKHTYRTLQQALEQSSTVAVEAKNEPVITAQTYTEHIASEEAFIARWSKEIAATGLAYDEVDLANFHTCMKTGGLTIVAGMSGTGKSQLVQTYSRSLGLTKEQFLFIPVSPSWTDEADILGYYDVDHARFVPAATGMVDILQSAAQNRDKTYIICFDEMNLARIEHYFSPFLSLLELHQQGRELTLYHPKEGKDDARYPAQLPIGDNVLFVGTINLDESTHQLSDKALDRANLMTLRVLPFNDAFRTKTPVTLSRIQQPVALQQFVRTTEQITLREEQLTFLWEMHQHLQQANAYSGVGPRIVRQIDAYMKNSVTSGLSEAVAFDLQIVQRIISKIRGTHASIHRLVAQDGTLITLFNAYPTLSTFAEARQALANKEKELTQHGYAF</sequence>
<dbReference type="Proteomes" id="UP000700212">
    <property type="component" value="Unassembled WGS sequence"/>
</dbReference>
<dbReference type="EMBL" id="DYTV01000110">
    <property type="protein sequence ID" value="HJH11699.1"/>
    <property type="molecule type" value="Genomic_DNA"/>
</dbReference>
<evidence type="ECO:0000313" key="3">
    <source>
        <dbReference type="EMBL" id="HJH11699.1"/>
    </source>
</evidence>
<protein>
    <submittedName>
        <fullName evidence="3">AAA family ATPase</fullName>
    </submittedName>
</protein>
<dbReference type="Gene3D" id="1.20.5.340">
    <property type="match status" value="1"/>
</dbReference>
<accession>A0A921NDM8</accession>
<evidence type="ECO:0000313" key="4">
    <source>
        <dbReference type="Proteomes" id="UP000700212"/>
    </source>
</evidence>
<feature type="coiled-coil region" evidence="1">
    <location>
        <begin position="167"/>
        <end position="240"/>
    </location>
</feature>
<dbReference type="GO" id="GO:0005524">
    <property type="term" value="F:ATP binding"/>
    <property type="evidence" value="ECO:0007669"/>
    <property type="project" value="InterPro"/>
</dbReference>
<dbReference type="GO" id="GO:0016887">
    <property type="term" value="F:ATP hydrolysis activity"/>
    <property type="evidence" value="ECO:0007669"/>
    <property type="project" value="InterPro"/>
</dbReference>
<dbReference type="AlphaFoldDB" id="A0A921NDM8"/>
<gene>
    <name evidence="3" type="ORF">K8V30_08480</name>
</gene>
<comment type="caution">
    <text evidence="3">The sequence shown here is derived from an EMBL/GenBank/DDBJ whole genome shotgun (WGS) entry which is preliminary data.</text>
</comment>
<reference evidence="3" key="2">
    <citation type="submission" date="2021-09" db="EMBL/GenBank/DDBJ databases">
        <authorList>
            <person name="Gilroy R."/>
        </authorList>
    </citation>
    <scope>NUCLEOTIDE SEQUENCE</scope>
    <source>
        <strain evidence="3">CHK160-4876</strain>
    </source>
</reference>
<dbReference type="Pfam" id="PF07728">
    <property type="entry name" value="AAA_5"/>
    <property type="match status" value="1"/>
</dbReference>
<dbReference type="InterPro" id="IPR027417">
    <property type="entry name" value="P-loop_NTPase"/>
</dbReference>
<reference evidence="3" key="1">
    <citation type="journal article" date="2021" name="PeerJ">
        <title>Extensive microbial diversity within the chicken gut microbiome revealed by metagenomics and culture.</title>
        <authorList>
            <person name="Gilroy R."/>
            <person name="Ravi A."/>
            <person name="Getino M."/>
            <person name="Pursley I."/>
            <person name="Horton D.L."/>
            <person name="Alikhan N.F."/>
            <person name="Baker D."/>
            <person name="Gharbi K."/>
            <person name="Hall N."/>
            <person name="Watson M."/>
            <person name="Adriaenssens E.M."/>
            <person name="Foster-Nyarko E."/>
            <person name="Jarju S."/>
            <person name="Secka A."/>
            <person name="Antonio M."/>
            <person name="Oren A."/>
            <person name="Chaudhuri R.R."/>
            <person name="La Ragione R."/>
            <person name="Hildebrand F."/>
            <person name="Pallen M.J."/>
        </authorList>
    </citation>
    <scope>NUCLEOTIDE SEQUENCE</scope>
    <source>
        <strain evidence="3">CHK160-4876</strain>
    </source>
</reference>
<proteinExistence type="predicted"/>
<evidence type="ECO:0000259" key="2">
    <source>
        <dbReference type="Pfam" id="PF07728"/>
    </source>
</evidence>
<dbReference type="Gene3D" id="3.40.50.300">
    <property type="entry name" value="P-loop containing nucleotide triphosphate hydrolases"/>
    <property type="match status" value="1"/>
</dbReference>
<evidence type="ECO:0000256" key="1">
    <source>
        <dbReference type="SAM" id="Coils"/>
    </source>
</evidence>
<keyword evidence="1" id="KW-0175">Coiled coil</keyword>
<feature type="domain" description="ATPase dynein-related AAA" evidence="2">
    <location>
        <begin position="560"/>
        <end position="708"/>
    </location>
</feature>
<organism evidence="3 4">
    <name type="scientific">Metalysinibacillus jejuensis</name>
    <dbReference type="NCBI Taxonomy" id="914327"/>
    <lineage>
        <taxon>Bacteria</taxon>
        <taxon>Bacillati</taxon>
        <taxon>Bacillota</taxon>
        <taxon>Bacilli</taxon>
        <taxon>Bacillales</taxon>
        <taxon>Caryophanaceae</taxon>
        <taxon>Metalysinibacillus</taxon>
    </lineage>
</organism>